<dbReference type="Proteomes" id="UP000623467">
    <property type="component" value="Unassembled WGS sequence"/>
</dbReference>
<dbReference type="OrthoDB" id="5342184at2759"/>
<feature type="compositionally biased region" description="Polar residues" evidence="1">
    <location>
        <begin position="265"/>
        <end position="284"/>
    </location>
</feature>
<keyword evidence="2" id="KW-0812">Transmembrane</keyword>
<evidence type="ECO:0000256" key="3">
    <source>
        <dbReference type="SAM" id="SignalP"/>
    </source>
</evidence>
<sequence length="403" mass="43136">MHLWYLLGIIFLNARAVRGLGVIVPLRLDPGTDCAAWDAVSTAITVHPNLHFYIVINPDINPEAGDSLPNASYLACIPNLRPSTPSNAIIMGYVDTATSTSVVPYIDAYAAWNGSYHLDGIMLDHVSATVSLIGTYTSYVSHARSAGFTFIGLDPAAAADESYFPLVDLINTYEYLYSAFDVSLLSDNTSTPLSKQSVVLTNAPTNDSYSTVLSELENLAVCAVYITDKGDTDSALPSQWSALVSELGTITPGAVSASSNGGASQTGSSTPVSSGSNAQTTSALPSRKTKSRLGEIIGPILGLLFLLMGALLFCVRMRRRRRRLDLSASESMWELGPNSVVPAPFEDDRGTRYSSGTRRPSMSLQEARTATATAHRESHGFPPFPPPSYSDVDTQDHTLARSN</sequence>
<evidence type="ECO:0008006" key="6">
    <source>
        <dbReference type="Google" id="ProtNLM"/>
    </source>
</evidence>
<keyword evidence="3" id="KW-0732">Signal</keyword>
<comment type="caution">
    <text evidence="4">The sequence shown here is derived from an EMBL/GenBank/DDBJ whole genome shotgun (WGS) entry which is preliminary data.</text>
</comment>
<keyword evidence="2" id="KW-1133">Transmembrane helix</keyword>
<proteinExistence type="predicted"/>
<keyword evidence="5" id="KW-1185">Reference proteome</keyword>
<feature type="compositionally biased region" description="Polar residues" evidence="1">
    <location>
        <begin position="352"/>
        <end position="368"/>
    </location>
</feature>
<feature type="signal peptide" evidence="3">
    <location>
        <begin position="1"/>
        <end position="19"/>
    </location>
</feature>
<keyword evidence="2" id="KW-0472">Membrane</keyword>
<evidence type="ECO:0000256" key="2">
    <source>
        <dbReference type="SAM" id="Phobius"/>
    </source>
</evidence>
<dbReference type="Pfam" id="PF12138">
    <property type="entry name" value="Spherulin4"/>
    <property type="match status" value="1"/>
</dbReference>
<feature type="transmembrane region" description="Helical" evidence="2">
    <location>
        <begin position="296"/>
        <end position="315"/>
    </location>
</feature>
<feature type="chain" id="PRO_5034004113" description="1,3-beta-glucanosyltransferase" evidence="3">
    <location>
        <begin position="20"/>
        <end position="403"/>
    </location>
</feature>
<gene>
    <name evidence="4" type="ORF">MSAN_02405000</name>
</gene>
<accession>A0A8H6X3Q5</accession>
<reference evidence="4" key="1">
    <citation type="submission" date="2020-05" db="EMBL/GenBank/DDBJ databases">
        <title>Mycena genomes resolve the evolution of fungal bioluminescence.</title>
        <authorList>
            <person name="Tsai I.J."/>
        </authorList>
    </citation>
    <scope>NUCLEOTIDE SEQUENCE</scope>
    <source>
        <strain evidence="4">160909Yilan</strain>
    </source>
</reference>
<feature type="region of interest" description="Disordered" evidence="1">
    <location>
        <begin position="255"/>
        <end position="289"/>
    </location>
</feature>
<dbReference type="PANTHER" id="PTHR35040">
    <property type="match status" value="1"/>
</dbReference>
<protein>
    <recommendedName>
        <fullName evidence="6">1,3-beta-glucanosyltransferase</fullName>
    </recommendedName>
</protein>
<evidence type="ECO:0000256" key="1">
    <source>
        <dbReference type="SAM" id="MobiDB-lite"/>
    </source>
</evidence>
<evidence type="ECO:0000313" key="5">
    <source>
        <dbReference type="Proteomes" id="UP000623467"/>
    </source>
</evidence>
<dbReference type="EMBL" id="JACAZH010000052">
    <property type="protein sequence ID" value="KAF7333621.1"/>
    <property type="molecule type" value="Genomic_DNA"/>
</dbReference>
<evidence type="ECO:0000313" key="4">
    <source>
        <dbReference type="EMBL" id="KAF7333621.1"/>
    </source>
</evidence>
<dbReference type="PANTHER" id="PTHR35040:SF9">
    <property type="entry name" value="4-LIKE CELL SURFACE PROTEIN, PUTATIVE (AFU_ORTHOLOGUE AFUA_4G14080)-RELATED"/>
    <property type="match status" value="1"/>
</dbReference>
<dbReference type="AlphaFoldDB" id="A0A8H6X3Q5"/>
<organism evidence="4 5">
    <name type="scientific">Mycena sanguinolenta</name>
    <dbReference type="NCBI Taxonomy" id="230812"/>
    <lineage>
        <taxon>Eukaryota</taxon>
        <taxon>Fungi</taxon>
        <taxon>Dikarya</taxon>
        <taxon>Basidiomycota</taxon>
        <taxon>Agaricomycotina</taxon>
        <taxon>Agaricomycetes</taxon>
        <taxon>Agaricomycetidae</taxon>
        <taxon>Agaricales</taxon>
        <taxon>Marasmiineae</taxon>
        <taxon>Mycenaceae</taxon>
        <taxon>Mycena</taxon>
    </lineage>
</organism>
<feature type="region of interest" description="Disordered" evidence="1">
    <location>
        <begin position="344"/>
        <end position="403"/>
    </location>
</feature>
<name>A0A8H6X3Q5_9AGAR</name>
<feature type="compositionally biased region" description="Basic and acidic residues" evidence="1">
    <location>
        <begin position="394"/>
        <end position="403"/>
    </location>
</feature>
<dbReference type="InterPro" id="IPR021986">
    <property type="entry name" value="Spherulin4"/>
</dbReference>